<sequence length="328" mass="35475">MGPGLANMSAGLLLLLCLLAHEAKSASVSLAQDLERPQLIPVALSRSTEDSEFYKHEDRLCRKCPAGSHVEEHCVTSKTSGKCSQCEEGAEFTEYPNALSKCLTCRVCRKDEVQLSGCNSSKNTQCTCKNGTFCSPDHPCEICQRCRLSCPEGEVQVSSCTPQSDIQCVHPTGPPPPVAGGITGWAAAGIAALLILVLLVVLLLCCYGRNSSSRGDPRKKSVSFKFPLTKAHVLSPLRNCTRARLGTQDNMRNEQLDQESQHGLLAASDCKEAVRKNSRCETTTPSAAESAPKQEVLQRNPASIMASRRRKLVPGKDPIESKCWGGLF</sequence>
<evidence type="ECO:0000256" key="9">
    <source>
        <dbReference type="PROSITE-ProRule" id="PRU00206"/>
    </source>
</evidence>
<keyword evidence="6 9" id="KW-1015">Disulfide bond</keyword>
<keyword evidence="3 11" id="KW-0732">Signal</keyword>
<dbReference type="FunFam" id="2.10.50.10:FF:000004">
    <property type="entry name" value="Tumor necrosis factor receptor superfamily member 6"/>
    <property type="match status" value="1"/>
</dbReference>
<organism evidence="13 14">
    <name type="scientific">Chelydra serpentina</name>
    <name type="common">Snapping turtle</name>
    <name type="synonym">Testudo serpentina</name>
    <dbReference type="NCBI Taxonomy" id="8475"/>
    <lineage>
        <taxon>Eukaryota</taxon>
        <taxon>Metazoa</taxon>
        <taxon>Chordata</taxon>
        <taxon>Craniata</taxon>
        <taxon>Vertebrata</taxon>
        <taxon>Euteleostomi</taxon>
        <taxon>Archelosauria</taxon>
        <taxon>Testudinata</taxon>
        <taxon>Testudines</taxon>
        <taxon>Cryptodira</taxon>
        <taxon>Durocryptodira</taxon>
        <taxon>Americhelydia</taxon>
        <taxon>Chelydroidea</taxon>
        <taxon>Chelydridae</taxon>
        <taxon>Chelydra</taxon>
    </lineage>
</organism>
<dbReference type="GO" id="GO:0004888">
    <property type="term" value="F:transmembrane signaling receptor activity"/>
    <property type="evidence" value="ECO:0007669"/>
    <property type="project" value="UniProtKB-ARBA"/>
</dbReference>
<evidence type="ECO:0000313" key="13">
    <source>
        <dbReference type="Ensembl" id="ENSCSRP00000005056.1"/>
    </source>
</evidence>
<accession>A0A8C3RVS0</accession>
<dbReference type="PRINTS" id="PR01956">
    <property type="entry name" value="TNFACTORR10"/>
</dbReference>
<dbReference type="GO" id="GO:0009986">
    <property type="term" value="C:cell surface"/>
    <property type="evidence" value="ECO:0007669"/>
    <property type="project" value="TreeGrafter"/>
</dbReference>
<evidence type="ECO:0000256" key="10">
    <source>
        <dbReference type="SAM" id="Phobius"/>
    </source>
</evidence>
<feature type="disulfide bond" evidence="9">
    <location>
        <begin position="108"/>
        <end position="126"/>
    </location>
</feature>
<feature type="domain" description="TNFR-Cys" evidence="12">
    <location>
        <begin position="85"/>
        <end position="126"/>
    </location>
</feature>
<dbReference type="CDD" id="cd10580">
    <property type="entry name" value="TNFRSF10"/>
    <property type="match status" value="1"/>
</dbReference>
<evidence type="ECO:0000256" key="4">
    <source>
        <dbReference type="ARBA" id="ARBA00022737"/>
    </source>
</evidence>
<evidence type="ECO:0000313" key="14">
    <source>
        <dbReference type="Proteomes" id="UP000694403"/>
    </source>
</evidence>
<dbReference type="GO" id="GO:0043065">
    <property type="term" value="P:positive regulation of apoptotic process"/>
    <property type="evidence" value="ECO:0007669"/>
    <property type="project" value="TreeGrafter"/>
</dbReference>
<keyword evidence="5 10" id="KW-0472">Membrane</keyword>
<dbReference type="InterPro" id="IPR001368">
    <property type="entry name" value="TNFR/NGFR_Cys_rich_reg"/>
</dbReference>
<evidence type="ECO:0000256" key="1">
    <source>
        <dbReference type="ARBA" id="ARBA00004370"/>
    </source>
</evidence>
<evidence type="ECO:0000256" key="3">
    <source>
        <dbReference type="ARBA" id="ARBA00022729"/>
    </source>
</evidence>
<evidence type="ECO:0000256" key="8">
    <source>
        <dbReference type="ARBA" id="ARBA00023180"/>
    </source>
</evidence>
<evidence type="ECO:0000256" key="6">
    <source>
        <dbReference type="ARBA" id="ARBA00023157"/>
    </source>
</evidence>
<keyword evidence="8" id="KW-0325">Glycoprotein</keyword>
<evidence type="ECO:0000259" key="12">
    <source>
        <dbReference type="PROSITE" id="PS50050"/>
    </source>
</evidence>
<comment type="caution">
    <text evidence="9">Lacks conserved residue(s) required for the propagation of feature annotation.</text>
</comment>
<dbReference type="PANTHER" id="PTHR46330:SF17">
    <property type="entry name" value="TUMOR NECROSIS FACTOR RECEPTOR SUPERFAMILY, MEMBER 10B"/>
    <property type="match status" value="1"/>
</dbReference>
<dbReference type="InterPro" id="IPR020465">
    <property type="entry name" value="TNFR_10"/>
</dbReference>
<feature type="disulfide bond" evidence="9">
    <location>
        <begin position="150"/>
        <end position="168"/>
    </location>
</feature>
<keyword evidence="10" id="KW-0812">Transmembrane</keyword>
<feature type="signal peptide" evidence="11">
    <location>
        <begin position="1"/>
        <end position="25"/>
    </location>
</feature>
<keyword evidence="4" id="KW-0677">Repeat</keyword>
<comment type="subcellular location">
    <subcellularLocation>
        <location evidence="1">Membrane</location>
    </subcellularLocation>
</comment>
<evidence type="ECO:0000256" key="11">
    <source>
        <dbReference type="SAM" id="SignalP"/>
    </source>
</evidence>
<keyword evidence="14" id="KW-1185">Reference proteome</keyword>
<feature type="domain" description="TNFR-Cys" evidence="12">
    <location>
        <begin position="127"/>
        <end position="168"/>
    </location>
</feature>
<name>A0A8C3RVS0_CHESE</name>
<keyword evidence="10" id="KW-1133">Transmembrane helix</keyword>
<reference evidence="13" key="1">
    <citation type="submission" date="2025-08" db="UniProtKB">
        <authorList>
            <consortium name="Ensembl"/>
        </authorList>
    </citation>
    <scope>IDENTIFICATION</scope>
</reference>
<dbReference type="Proteomes" id="UP000694403">
    <property type="component" value="Unplaced"/>
</dbReference>
<dbReference type="Gene3D" id="2.10.50.10">
    <property type="entry name" value="Tumor Necrosis Factor Receptor, subunit A, domain 2"/>
    <property type="match status" value="3"/>
</dbReference>
<feature type="repeat" description="TNFR-Cys" evidence="9">
    <location>
        <begin position="85"/>
        <end position="126"/>
    </location>
</feature>
<protein>
    <recommendedName>
        <fullName evidence="12">TNFR-Cys domain-containing protein</fullName>
    </recommendedName>
</protein>
<dbReference type="SUPFAM" id="SSF57586">
    <property type="entry name" value="TNF receptor-like"/>
    <property type="match status" value="3"/>
</dbReference>
<feature type="chain" id="PRO_5033998098" description="TNFR-Cys domain-containing protein" evidence="11">
    <location>
        <begin position="26"/>
        <end position="328"/>
    </location>
</feature>
<evidence type="ECO:0000256" key="7">
    <source>
        <dbReference type="ARBA" id="ARBA00023170"/>
    </source>
</evidence>
<dbReference type="GO" id="GO:0005886">
    <property type="term" value="C:plasma membrane"/>
    <property type="evidence" value="ECO:0007669"/>
    <property type="project" value="TreeGrafter"/>
</dbReference>
<dbReference type="InterPro" id="IPR052491">
    <property type="entry name" value="TNFRSF10"/>
</dbReference>
<reference evidence="13" key="2">
    <citation type="submission" date="2025-09" db="UniProtKB">
        <authorList>
            <consortium name="Ensembl"/>
        </authorList>
    </citation>
    <scope>IDENTIFICATION</scope>
</reference>
<proteinExistence type="predicted"/>
<evidence type="ECO:0000256" key="2">
    <source>
        <dbReference type="ARBA" id="ARBA00022703"/>
    </source>
</evidence>
<dbReference type="GO" id="GO:0045569">
    <property type="term" value="F:TRAIL binding"/>
    <property type="evidence" value="ECO:0007669"/>
    <property type="project" value="InterPro"/>
</dbReference>
<dbReference type="PANTHER" id="PTHR46330">
    <property type="entry name" value="TUMOR NECROSIS FACTOR RECEPTOR SUPERFAMILY MEMBER 10B"/>
    <property type="match status" value="1"/>
</dbReference>
<dbReference type="GO" id="GO:0036462">
    <property type="term" value="P:TRAIL-activated apoptotic signaling pathway"/>
    <property type="evidence" value="ECO:0007669"/>
    <property type="project" value="TreeGrafter"/>
</dbReference>
<dbReference type="PROSITE" id="PS50050">
    <property type="entry name" value="TNFR_NGFR_2"/>
    <property type="match status" value="2"/>
</dbReference>
<keyword evidence="7" id="KW-0675">Receptor</keyword>
<keyword evidence="2" id="KW-0053">Apoptosis</keyword>
<dbReference type="Pfam" id="PF00020">
    <property type="entry name" value="TNFR_c6"/>
    <property type="match status" value="2"/>
</dbReference>
<dbReference type="InterPro" id="IPR034024">
    <property type="entry name" value="TNFRSF10_N"/>
</dbReference>
<feature type="repeat" description="TNFR-Cys" evidence="9">
    <location>
        <begin position="127"/>
        <end position="168"/>
    </location>
</feature>
<feature type="disulfide bond" evidence="9">
    <location>
        <begin position="128"/>
        <end position="143"/>
    </location>
</feature>
<dbReference type="SMART" id="SM00208">
    <property type="entry name" value="TNFR"/>
    <property type="match status" value="2"/>
</dbReference>
<dbReference type="AlphaFoldDB" id="A0A8C3RVS0"/>
<evidence type="ECO:0000256" key="5">
    <source>
        <dbReference type="ARBA" id="ARBA00023136"/>
    </source>
</evidence>
<dbReference type="Ensembl" id="ENSCSRT00000005216.1">
    <property type="protein sequence ID" value="ENSCSRP00000005056.1"/>
    <property type="gene ID" value="ENSCSRG00000003818.1"/>
</dbReference>
<feature type="transmembrane region" description="Helical" evidence="10">
    <location>
        <begin position="185"/>
        <end position="208"/>
    </location>
</feature>
<feature type="disulfide bond" evidence="9">
    <location>
        <begin position="105"/>
        <end position="118"/>
    </location>
</feature>